<sequence length="368" mass="40025">MSGFLSFEEARRSARRRLPRGLFDYIDRGVGEEASLRALRTRLDAAGITPRMLTGADASDTGVTLFGEQHQAPFIIAPTAMAGLVHRGGEEALARGAARCGVPFCLSTQSLSSVEQIAGAAPGLDIWMQIYLWQDLALSEALLSRAWDTGVRVAVMTIDTPAGSRKEWNLRSGFDMPFRLSPRSLCDLALRPNWLFGAVLPRAIRHGLPAMNNYPEALRPRLIGAPVDPRVTLMKGLNWDHVRWLRDRWAGKLVLKGILSCADAETAIGIGADGIVVSSHGARNFDASPAPIDVLQDIASACEGRLTVMADSGVRRGLDVLRYRRRGAEAVMLGRLPLWALAAEGETGVVKALSILREEYAESLRYSA</sequence>
<keyword evidence="2" id="KW-0285">Flavoprotein</keyword>
<dbReference type="PANTHER" id="PTHR10578:SF107">
    <property type="entry name" value="2-HYDROXYACID OXIDASE 1"/>
    <property type="match status" value="1"/>
</dbReference>
<keyword evidence="8" id="KW-1185">Reference proteome</keyword>
<keyword evidence="4" id="KW-0560">Oxidoreductase</keyword>
<dbReference type="Pfam" id="PF01070">
    <property type="entry name" value="FMN_dh"/>
    <property type="match status" value="1"/>
</dbReference>
<evidence type="ECO:0000256" key="2">
    <source>
        <dbReference type="ARBA" id="ARBA00022630"/>
    </source>
</evidence>
<evidence type="ECO:0000256" key="3">
    <source>
        <dbReference type="ARBA" id="ARBA00022643"/>
    </source>
</evidence>
<dbReference type="CDD" id="cd02809">
    <property type="entry name" value="alpha_hydroxyacid_oxid_FMN"/>
    <property type="match status" value="1"/>
</dbReference>
<evidence type="ECO:0000256" key="1">
    <source>
        <dbReference type="ARBA" id="ARBA00001917"/>
    </source>
</evidence>
<protein>
    <submittedName>
        <fullName evidence="7">Alpha-hydroxy-acid oxidizing protein</fullName>
    </submittedName>
</protein>
<organism evidence="7 8">
    <name type="scientific">Hoeflea ulvae</name>
    <dbReference type="NCBI Taxonomy" id="2983764"/>
    <lineage>
        <taxon>Bacteria</taxon>
        <taxon>Pseudomonadati</taxon>
        <taxon>Pseudomonadota</taxon>
        <taxon>Alphaproteobacteria</taxon>
        <taxon>Hyphomicrobiales</taxon>
        <taxon>Rhizobiaceae</taxon>
        <taxon>Hoeflea</taxon>
    </lineage>
</organism>
<comment type="caution">
    <text evidence="7">The sequence shown here is derived from an EMBL/GenBank/DDBJ whole genome shotgun (WGS) entry which is preliminary data.</text>
</comment>
<dbReference type="RefSeq" id="WP_267614741.1">
    <property type="nucleotide sequence ID" value="NZ_JAOVZQ010000001.1"/>
</dbReference>
<dbReference type="PROSITE" id="PS51349">
    <property type="entry name" value="FMN_HYDROXY_ACID_DH_2"/>
    <property type="match status" value="1"/>
</dbReference>
<evidence type="ECO:0000256" key="4">
    <source>
        <dbReference type="ARBA" id="ARBA00023002"/>
    </source>
</evidence>
<evidence type="ECO:0000256" key="5">
    <source>
        <dbReference type="ARBA" id="ARBA00024042"/>
    </source>
</evidence>
<gene>
    <name evidence="7" type="ORF">OEG82_23275</name>
</gene>
<dbReference type="InterPro" id="IPR013785">
    <property type="entry name" value="Aldolase_TIM"/>
</dbReference>
<dbReference type="EMBL" id="JAOVZQ010000001">
    <property type="protein sequence ID" value="MCY0096907.1"/>
    <property type="molecule type" value="Genomic_DNA"/>
</dbReference>
<evidence type="ECO:0000313" key="7">
    <source>
        <dbReference type="EMBL" id="MCY0096907.1"/>
    </source>
</evidence>
<feature type="domain" description="FMN hydroxy acid dehydrogenase" evidence="6">
    <location>
        <begin position="1"/>
        <end position="368"/>
    </location>
</feature>
<proteinExistence type="inferred from homology"/>
<dbReference type="PANTHER" id="PTHR10578">
    <property type="entry name" value="S -2-HYDROXY-ACID OXIDASE-RELATED"/>
    <property type="match status" value="1"/>
</dbReference>
<dbReference type="PIRSF" id="PIRSF000138">
    <property type="entry name" value="Al-hdrx_acd_dh"/>
    <property type="match status" value="1"/>
</dbReference>
<keyword evidence="3" id="KW-0288">FMN</keyword>
<dbReference type="SUPFAM" id="SSF51395">
    <property type="entry name" value="FMN-linked oxidoreductases"/>
    <property type="match status" value="1"/>
</dbReference>
<name>A0ABT3YM05_9HYPH</name>
<comment type="similarity">
    <text evidence="5">Belongs to the FMN-dependent alpha-hydroxy acid dehydrogenase family.</text>
</comment>
<evidence type="ECO:0000313" key="8">
    <source>
        <dbReference type="Proteomes" id="UP001081283"/>
    </source>
</evidence>
<accession>A0ABT3YM05</accession>
<dbReference type="Proteomes" id="UP001081283">
    <property type="component" value="Unassembled WGS sequence"/>
</dbReference>
<dbReference type="Gene3D" id="3.20.20.70">
    <property type="entry name" value="Aldolase class I"/>
    <property type="match status" value="1"/>
</dbReference>
<dbReference type="InterPro" id="IPR000262">
    <property type="entry name" value="FMN-dep_DH"/>
</dbReference>
<reference evidence="7" key="1">
    <citation type="submission" date="2022-10" db="EMBL/GenBank/DDBJ databases">
        <title>Hoeflea sp. J2-29, isolated from marine algae.</title>
        <authorList>
            <person name="Kristyanto S."/>
            <person name="Kim J.M."/>
            <person name="Jeon C.O."/>
        </authorList>
    </citation>
    <scope>NUCLEOTIDE SEQUENCE</scope>
    <source>
        <strain evidence="7">J2-29</strain>
    </source>
</reference>
<evidence type="ECO:0000259" key="6">
    <source>
        <dbReference type="PROSITE" id="PS51349"/>
    </source>
</evidence>
<comment type="cofactor">
    <cofactor evidence="1">
        <name>FMN</name>
        <dbReference type="ChEBI" id="CHEBI:58210"/>
    </cofactor>
</comment>
<dbReference type="InterPro" id="IPR012133">
    <property type="entry name" value="Alpha-hydoxy_acid_DH_FMN"/>
</dbReference>
<dbReference type="InterPro" id="IPR037396">
    <property type="entry name" value="FMN_HAD"/>
</dbReference>